<protein>
    <submittedName>
        <fullName evidence="1">Putative secreted protein</fullName>
    </submittedName>
</protein>
<dbReference type="AlphaFoldDB" id="A0A2M4CEV4"/>
<reference evidence="1" key="1">
    <citation type="submission" date="2018-01" db="EMBL/GenBank/DDBJ databases">
        <title>An insight into the sialome of Amazonian anophelines.</title>
        <authorList>
            <person name="Ribeiro J.M."/>
            <person name="Scarpassa V."/>
            <person name="Calvo E."/>
        </authorList>
    </citation>
    <scope>NUCLEOTIDE SEQUENCE</scope>
    <source>
        <tissue evidence="1">Salivary glands</tissue>
    </source>
</reference>
<organism evidence="1">
    <name type="scientific">Anopheles marajoara</name>
    <dbReference type="NCBI Taxonomy" id="58244"/>
    <lineage>
        <taxon>Eukaryota</taxon>
        <taxon>Metazoa</taxon>
        <taxon>Ecdysozoa</taxon>
        <taxon>Arthropoda</taxon>
        <taxon>Hexapoda</taxon>
        <taxon>Insecta</taxon>
        <taxon>Pterygota</taxon>
        <taxon>Neoptera</taxon>
        <taxon>Endopterygota</taxon>
        <taxon>Diptera</taxon>
        <taxon>Nematocera</taxon>
        <taxon>Culicoidea</taxon>
        <taxon>Culicidae</taxon>
        <taxon>Anophelinae</taxon>
        <taxon>Anopheles</taxon>
    </lineage>
</organism>
<sequence>MWKKRTAAAAVAATGCVCVRVRVCVRVSKYARTQSSESIKQPQEQTKKIIKKRKRKWIAMDSHDVNLAE</sequence>
<dbReference type="PROSITE" id="PS51257">
    <property type="entry name" value="PROKAR_LIPOPROTEIN"/>
    <property type="match status" value="1"/>
</dbReference>
<dbReference type="EMBL" id="GGFJ01014658">
    <property type="protein sequence ID" value="MBW63799.1"/>
    <property type="molecule type" value="Transcribed_RNA"/>
</dbReference>
<accession>A0A2M4CEV4</accession>
<evidence type="ECO:0000313" key="1">
    <source>
        <dbReference type="EMBL" id="MBW63799.1"/>
    </source>
</evidence>
<name>A0A2M4CEV4_9DIPT</name>
<proteinExistence type="predicted"/>